<evidence type="ECO:0008006" key="11">
    <source>
        <dbReference type="Google" id="ProtNLM"/>
    </source>
</evidence>
<keyword evidence="3" id="KW-0234">DNA repair</keyword>
<reference evidence="9" key="1">
    <citation type="submission" date="2021-08" db="EMBL/GenBank/DDBJ databases">
        <title>WGS assembly of Ceratopteris richardii.</title>
        <authorList>
            <person name="Marchant D.B."/>
            <person name="Chen G."/>
            <person name="Jenkins J."/>
            <person name="Shu S."/>
            <person name="Leebens-Mack J."/>
            <person name="Grimwood J."/>
            <person name="Schmutz J."/>
            <person name="Soltis P."/>
            <person name="Soltis D."/>
            <person name="Chen Z.-H."/>
        </authorList>
    </citation>
    <scope>NUCLEOTIDE SEQUENCE</scope>
    <source>
        <strain evidence="9">Whitten #5841</strain>
        <tissue evidence="9">Leaf</tissue>
    </source>
</reference>
<evidence type="ECO:0000259" key="8">
    <source>
        <dbReference type="Pfam" id="PF21924"/>
    </source>
</evidence>
<feature type="compositionally biased region" description="Polar residues" evidence="6">
    <location>
        <begin position="256"/>
        <end position="272"/>
    </location>
</feature>
<evidence type="ECO:0000256" key="5">
    <source>
        <dbReference type="SAM" id="Coils"/>
    </source>
</evidence>
<organism evidence="9 10">
    <name type="scientific">Ceratopteris richardii</name>
    <name type="common">Triangle waterfern</name>
    <dbReference type="NCBI Taxonomy" id="49495"/>
    <lineage>
        <taxon>Eukaryota</taxon>
        <taxon>Viridiplantae</taxon>
        <taxon>Streptophyta</taxon>
        <taxon>Embryophyta</taxon>
        <taxon>Tracheophyta</taxon>
        <taxon>Polypodiopsida</taxon>
        <taxon>Polypodiidae</taxon>
        <taxon>Polypodiales</taxon>
        <taxon>Pteridineae</taxon>
        <taxon>Pteridaceae</taxon>
        <taxon>Parkerioideae</taxon>
        <taxon>Ceratopteris</taxon>
    </lineage>
</organism>
<dbReference type="Gene3D" id="1.20.5.370">
    <property type="match status" value="1"/>
</dbReference>
<evidence type="ECO:0000256" key="2">
    <source>
        <dbReference type="ARBA" id="ARBA00022763"/>
    </source>
</evidence>
<dbReference type="InterPro" id="IPR010585">
    <property type="entry name" value="DNA_repair_prot_XRCC4"/>
</dbReference>
<dbReference type="AlphaFoldDB" id="A0A8T2T440"/>
<dbReference type="OrthoDB" id="8064436at2759"/>
<feature type="compositionally biased region" description="Basic and acidic residues" evidence="6">
    <location>
        <begin position="295"/>
        <end position="311"/>
    </location>
</feature>
<dbReference type="GO" id="GO:0032807">
    <property type="term" value="C:DNA ligase IV complex"/>
    <property type="evidence" value="ECO:0007669"/>
    <property type="project" value="TreeGrafter"/>
</dbReference>
<dbReference type="Pfam" id="PF06632">
    <property type="entry name" value="XRCC4"/>
    <property type="match status" value="1"/>
</dbReference>
<proteinExistence type="predicted"/>
<dbReference type="InterPro" id="IPR038051">
    <property type="entry name" value="XRCC4-like_N_sf"/>
</dbReference>
<dbReference type="PANTHER" id="PTHR28559:SF1">
    <property type="entry name" value="DNA REPAIR PROTEIN XRCC4"/>
    <property type="match status" value="1"/>
</dbReference>
<dbReference type="EMBL" id="CM035420">
    <property type="protein sequence ID" value="KAH7404877.1"/>
    <property type="molecule type" value="Genomic_DNA"/>
</dbReference>
<feature type="compositionally biased region" description="Acidic residues" evidence="6">
    <location>
        <begin position="216"/>
        <end position="231"/>
    </location>
</feature>
<comment type="subcellular location">
    <subcellularLocation>
        <location evidence="1">Nucleus</location>
    </subcellularLocation>
</comment>
<sequence length="338" mass="37798">MSATAAAPSATEESTETCARLMVGSPPSPIFVKGTWFPRHFSLQVSDGLRCWTCDATEQAVAERAAGWDESVPEYLQSAQFHLSHQHPNSIYAFHADGDNRKLSWTMEKKGTKLEGKWRCEKARHDQEVTTNILNFLMDSNIKLSDEVLRKKQSFERMKTEAEKCLRQSEQFKNEKQQFETDIFRKFVAVLNSKKSKLRELRDKLAKFEPTASRADDEEETDADESDEEDANDKSNNGDGEAANMAGDGQIAHETPSPTAVTENKPQTQVAMTENKHQTQAAVPENKPWTQAAKVSEEHGSGMAPDQDRSSVKTVIDSAAALLGDSDYTSAPKRRRRV</sequence>
<keyword evidence="2" id="KW-0227">DNA damage</keyword>
<dbReference type="EMBL" id="CM035420">
    <property type="protein sequence ID" value="KAH7404875.1"/>
    <property type="molecule type" value="Genomic_DNA"/>
</dbReference>
<keyword evidence="10" id="KW-1185">Reference proteome</keyword>
<accession>A0A8T2T440</accession>
<evidence type="ECO:0000259" key="7">
    <source>
        <dbReference type="Pfam" id="PF06632"/>
    </source>
</evidence>
<dbReference type="GO" id="GO:0006310">
    <property type="term" value="P:DNA recombination"/>
    <property type="evidence" value="ECO:0007669"/>
    <property type="project" value="InterPro"/>
</dbReference>
<dbReference type="InterPro" id="IPR053962">
    <property type="entry name" value="XRCC4_CC"/>
</dbReference>
<evidence type="ECO:0000256" key="3">
    <source>
        <dbReference type="ARBA" id="ARBA00023204"/>
    </source>
</evidence>
<name>A0A8T2T440_CERRI</name>
<dbReference type="Gene3D" id="2.170.210.10">
    <property type="entry name" value="DNA double-strand break repair and VJ recombination XRCC4, N-terminal"/>
    <property type="match status" value="1"/>
</dbReference>
<dbReference type="PANTHER" id="PTHR28559">
    <property type="entry name" value="DNA REPAIR PROTEIN XRCC4"/>
    <property type="match status" value="1"/>
</dbReference>
<dbReference type="GO" id="GO:0010165">
    <property type="term" value="P:response to X-ray"/>
    <property type="evidence" value="ECO:0007669"/>
    <property type="project" value="TreeGrafter"/>
</dbReference>
<dbReference type="GO" id="GO:0003677">
    <property type="term" value="F:DNA binding"/>
    <property type="evidence" value="ECO:0007669"/>
    <property type="project" value="InterPro"/>
</dbReference>
<protein>
    <recommendedName>
        <fullName evidence="11">DNA repair protein XRCC4</fullName>
    </recommendedName>
</protein>
<feature type="domain" description="XRCC4 N-terminal" evidence="7">
    <location>
        <begin position="29"/>
        <end position="121"/>
    </location>
</feature>
<dbReference type="OMA" id="TCVRIEA"/>
<dbReference type="GO" id="GO:0005958">
    <property type="term" value="C:DNA-dependent protein kinase-DNA ligase 4 complex"/>
    <property type="evidence" value="ECO:0007669"/>
    <property type="project" value="TreeGrafter"/>
</dbReference>
<dbReference type="InterPro" id="IPR014751">
    <property type="entry name" value="XRCC4-like_C"/>
</dbReference>
<evidence type="ECO:0000256" key="6">
    <source>
        <dbReference type="SAM" id="MobiDB-lite"/>
    </source>
</evidence>
<feature type="region of interest" description="Disordered" evidence="6">
    <location>
        <begin position="209"/>
        <end position="312"/>
    </location>
</feature>
<feature type="coiled-coil region" evidence="5">
    <location>
        <begin position="155"/>
        <end position="182"/>
    </location>
</feature>
<dbReference type="InterPro" id="IPR053961">
    <property type="entry name" value="XRCC4_N"/>
</dbReference>
<dbReference type="GO" id="GO:0006303">
    <property type="term" value="P:double-strand break repair via nonhomologous end joining"/>
    <property type="evidence" value="ECO:0007669"/>
    <property type="project" value="TreeGrafter"/>
</dbReference>
<dbReference type="Proteomes" id="UP000825935">
    <property type="component" value="Chromosome 15"/>
</dbReference>
<dbReference type="EMBL" id="CM035420">
    <property type="protein sequence ID" value="KAH7404874.1"/>
    <property type="molecule type" value="Genomic_DNA"/>
</dbReference>
<gene>
    <name evidence="9" type="ORF">KP509_15G048300</name>
</gene>
<evidence type="ECO:0000313" key="9">
    <source>
        <dbReference type="EMBL" id="KAH7404874.1"/>
    </source>
</evidence>
<keyword evidence="4" id="KW-0539">Nucleus</keyword>
<evidence type="ECO:0000313" key="10">
    <source>
        <dbReference type="Proteomes" id="UP000825935"/>
    </source>
</evidence>
<comment type="caution">
    <text evidence="9">The sequence shown here is derived from an EMBL/GenBank/DDBJ whole genome shotgun (WGS) entry which is preliminary data.</text>
</comment>
<evidence type="ECO:0000256" key="4">
    <source>
        <dbReference type="ARBA" id="ARBA00023242"/>
    </source>
</evidence>
<dbReference type="Pfam" id="PF21924">
    <property type="entry name" value="XRCC4_CC"/>
    <property type="match status" value="1"/>
</dbReference>
<evidence type="ECO:0000256" key="1">
    <source>
        <dbReference type="ARBA" id="ARBA00004123"/>
    </source>
</evidence>
<keyword evidence="5" id="KW-0175">Coiled coil</keyword>
<feature type="domain" description="XRCC4 coiled-coil" evidence="8">
    <location>
        <begin position="128"/>
        <end position="201"/>
    </location>
</feature>
<dbReference type="SUPFAM" id="SSF58022">
    <property type="entry name" value="XRCC4, C-terminal oligomerization domain"/>
    <property type="match status" value="1"/>
</dbReference>